<evidence type="ECO:0000256" key="1">
    <source>
        <dbReference type="SAM" id="Phobius"/>
    </source>
</evidence>
<feature type="transmembrane region" description="Helical" evidence="1">
    <location>
        <begin position="76"/>
        <end position="95"/>
    </location>
</feature>
<accession>A0A1W1CJ25</accession>
<sequence length="158" mass="18259">MCFLRDRPHRHSRSRETFEYFGNRFYLIDTNRCSVRIELKEITNKFLVSAVHHFCDFFKVFFFTRSRGSLHSGNVRPGKVVILFAFFVFVVPAFVKRLGLAVKRTGIGTLMITVESCIDIFVSESLEQPLCTVKALRNDLVAQTDNIEKFRITVGGDR</sequence>
<organism evidence="2">
    <name type="scientific">hydrothermal vent metagenome</name>
    <dbReference type="NCBI Taxonomy" id="652676"/>
    <lineage>
        <taxon>unclassified sequences</taxon>
        <taxon>metagenomes</taxon>
        <taxon>ecological metagenomes</taxon>
    </lineage>
</organism>
<dbReference type="EMBL" id="FPHL01000042">
    <property type="protein sequence ID" value="SFV65890.1"/>
    <property type="molecule type" value="Genomic_DNA"/>
</dbReference>
<keyword evidence="1" id="KW-0472">Membrane</keyword>
<evidence type="ECO:0000313" key="2">
    <source>
        <dbReference type="EMBL" id="SFV65890.1"/>
    </source>
</evidence>
<protein>
    <submittedName>
        <fullName evidence="2">Uncharacterized protein</fullName>
    </submittedName>
</protein>
<gene>
    <name evidence="2" type="ORF">MNB_SV-10-238</name>
</gene>
<name>A0A1W1CJ25_9ZZZZ</name>
<dbReference type="AlphaFoldDB" id="A0A1W1CJ25"/>
<proteinExistence type="predicted"/>
<keyword evidence="1" id="KW-1133">Transmembrane helix</keyword>
<keyword evidence="1" id="KW-0812">Transmembrane</keyword>
<reference evidence="2" key="1">
    <citation type="submission" date="2016-10" db="EMBL/GenBank/DDBJ databases">
        <authorList>
            <person name="de Groot N.N."/>
        </authorList>
    </citation>
    <scope>NUCLEOTIDE SEQUENCE</scope>
</reference>